<gene>
    <name evidence="3" type="ORF">SAMN05444410_11650</name>
</gene>
<evidence type="ECO:0000256" key="1">
    <source>
        <dbReference type="SAM" id="SignalP"/>
    </source>
</evidence>
<evidence type="ECO:0000259" key="2">
    <source>
        <dbReference type="Pfam" id="PF14292"/>
    </source>
</evidence>
<evidence type="ECO:0000313" key="4">
    <source>
        <dbReference type="Proteomes" id="UP000198711"/>
    </source>
</evidence>
<evidence type="ECO:0000313" key="3">
    <source>
        <dbReference type="EMBL" id="SDX45090.1"/>
    </source>
</evidence>
<accession>A0A8X8IH25</accession>
<dbReference type="PROSITE" id="PS51257">
    <property type="entry name" value="PROKAR_LIPOPROTEIN"/>
    <property type="match status" value="1"/>
</dbReference>
<organism evidence="3 4">
    <name type="scientific">Hydrobacter penzbergensis</name>
    <dbReference type="NCBI Taxonomy" id="1235997"/>
    <lineage>
        <taxon>Bacteria</taxon>
        <taxon>Pseudomonadati</taxon>
        <taxon>Bacteroidota</taxon>
        <taxon>Chitinophagia</taxon>
        <taxon>Chitinophagales</taxon>
        <taxon>Chitinophagaceae</taxon>
        <taxon>Hydrobacter</taxon>
    </lineage>
</organism>
<dbReference type="EMBL" id="FNNO01000016">
    <property type="protein sequence ID" value="SDX45090.1"/>
    <property type="molecule type" value="Genomic_DNA"/>
</dbReference>
<sequence>MKYFAKLSFLAVLLIGFFTACEKKVGDLPYYQPGTAVTLSSSSSTVAAAPADSSKVALTLTWSNPKYSVDSSTVKYIVEIDSSGRNFSKSVSRTLSGALTTSFTAKDLNAILLGYGFSFGVAYDMNIRITSSYANNNELLRSNVIKVKMTPYKIPPKVTPPASGRLFIVGSATAGGWNNPVPAPTQEFTKIDSVTYGGIFNLTGGNEYLLLPVNGDWSHKFSVADKTVASLNAGGSFGADLNDNIPGPATSGRYKIIVDFQAGKFTVTPYTGVLPSNLFIVGDATPGGWNNPVPVPSQQFTQVNSTQFELALSLTGGKQYLFLPVNGDWSHKFAVPDNTIPSLKAGGTFAYDASSNLPGPDASGNYKFVVRFIDNSYTVTKQ</sequence>
<keyword evidence="1" id="KW-0732">Signal</keyword>
<dbReference type="Gene3D" id="2.60.40.3620">
    <property type="match status" value="2"/>
</dbReference>
<comment type="caution">
    <text evidence="3">The sequence shown here is derived from an EMBL/GenBank/DDBJ whole genome shotgun (WGS) entry which is preliminary data.</text>
</comment>
<dbReference type="Proteomes" id="UP000198711">
    <property type="component" value="Unassembled WGS sequence"/>
</dbReference>
<proteinExistence type="predicted"/>
<dbReference type="InterPro" id="IPR025970">
    <property type="entry name" value="SusE"/>
</dbReference>
<dbReference type="AlphaFoldDB" id="A0A8X8IH25"/>
<keyword evidence="4" id="KW-1185">Reference proteome</keyword>
<protein>
    <submittedName>
        <fullName evidence="3">SusE outer membrane protein</fullName>
    </submittedName>
</protein>
<reference evidence="3 4" key="1">
    <citation type="submission" date="2016-10" db="EMBL/GenBank/DDBJ databases">
        <authorList>
            <person name="Varghese N."/>
            <person name="Submissions S."/>
        </authorList>
    </citation>
    <scope>NUCLEOTIDE SEQUENCE [LARGE SCALE GENOMIC DNA]</scope>
    <source>
        <strain evidence="3 4">DSM 25353</strain>
    </source>
</reference>
<feature type="signal peptide" evidence="1">
    <location>
        <begin position="1"/>
        <end position="20"/>
    </location>
</feature>
<dbReference type="Pfam" id="PF14292">
    <property type="entry name" value="SusE"/>
    <property type="match status" value="1"/>
</dbReference>
<feature type="chain" id="PRO_5036482894" evidence="1">
    <location>
        <begin position="21"/>
        <end position="382"/>
    </location>
</feature>
<feature type="domain" description="SusE outer membrane protein" evidence="2">
    <location>
        <begin position="30"/>
        <end position="129"/>
    </location>
</feature>
<dbReference type="RefSeq" id="WP_257575019.1">
    <property type="nucleotide sequence ID" value="NZ_FNNO01000016.1"/>
</dbReference>
<name>A0A8X8IH25_9BACT</name>